<dbReference type="InterPro" id="IPR008775">
    <property type="entry name" value="Phytyl_CoA_dOase-like"/>
</dbReference>
<dbReference type="GO" id="GO:0051213">
    <property type="term" value="F:dioxygenase activity"/>
    <property type="evidence" value="ECO:0007669"/>
    <property type="project" value="UniProtKB-KW"/>
</dbReference>
<evidence type="ECO:0000313" key="1">
    <source>
        <dbReference type="EMBL" id="CUS49958.1"/>
    </source>
</evidence>
<keyword evidence="1" id="KW-0560">Oxidoreductase</keyword>
<organism evidence="1">
    <name type="scientific">hydrothermal vent metagenome</name>
    <dbReference type="NCBI Taxonomy" id="652676"/>
    <lineage>
        <taxon>unclassified sequences</taxon>
        <taxon>metagenomes</taxon>
        <taxon>ecological metagenomes</taxon>
    </lineage>
</organism>
<gene>
    <name evidence="1" type="ORF">MGWOODY_XGa3009</name>
</gene>
<reference evidence="1" key="1">
    <citation type="submission" date="2015-10" db="EMBL/GenBank/DDBJ databases">
        <authorList>
            <person name="Gilbert D.G."/>
        </authorList>
    </citation>
    <scope>NUCLEOTIDE SEQUENCE</scope>
</reference>
<keyword evidence="1" id="KW-0223">Dioxygenase</keyword>
<protein>
    <submittedName>
        <fullName evidence="1">Phytanoyl-CoA dioxygenase</fullName>
    </submittedName>
</protein>
<dbReference type="SUPFAM" id="SSF51197">
    <property type="entry name" value="Clavaminate synthase-like"/>
    <property type="match status" value="1"/>
</dbReference>
<proteinExistence type="predicted"/>
<name>A0A160TPY9_9ZZZZ</name>
<dbReference type="Gene3D" id="2.60.120.620">
    <property type="entry name" value="q2cbj1_9rhob like domain"/>
    <property type="match status" value="1"/>
</dbReference>
<sequence length="234" mass="25992">MDQNIVQPSTMVRDINESGGTGNFFGDTFVCHHIAGFRSFIFDSPAADVVSACMGSSRVNLIFDQILAKEPGTSTRTAWHHDAPYWPVAGDMIATVWVALDPVTYDTGAVEYVKGSHRWGKRFAAVSFSPGETYHESLEPVPDIDNQRDAYDFACFEMVPGDCTIHHGLTVHGAPGNSSSRVRRRAYITRWAGEDVTYKPRPNLQRMLRDPGIEAGQRLDCDLFPVVREGLAKR</sequence>
<dbReference type="PANTHER" id="PTHR20883">
    <property type="entry name" value="PHYTANOYL-COA DIOXYGENASE DOMAIN CONTAINING 1"/>
    <property type="match status" value="1"/>
</dbReference>
<dbReference type="PANTHER" id="PTHR20883:SF49">
    <property type="entry name" value="PHYTANOYL-COA DIOXYGENASE"/>
    <property type="match status" value="1"/>
</dbReference>
<dbReference type="AlphaFoldDB" id="A0A160TPY9"/>
<dbReference type="EMBL" id="CZRL01000008">
    <property type="protein sequence ID" value="CUS49958.1"/>
    <property type="molecule type" value="Genomic_DNA"/>
</dbReference>
<accession>A0A160TPY9</accession>
<dbReference type="Pfam" id="PF05721">
    <property type="entry name" value="PhyH"/>
    <property type="match status" value="1"/>
</dbReference>